<gene>
    <name evidence="2" type="ordered locus">Mahau_0540</name>
</gene>
<dbReference type="EMBL" id="CP002360">
    <property type="protein sequence ID" value="AEE95744.1"/>
    <property type="molecule type" value="Genomic_DNA"/>
</dbReference>
<dbReference type="AlphaFoldDB" id="F3ZZD4"/>
<evidence type="ECO:0000313" key="3">
    <source>
        <dbReference type="Proteomes" id="UP000008457"/>
    </source>
</evidence>
<dbReference type="Proteomes" id="UP000008457">
    <property type="component" value="Chromosome"/>
</dbReference>
<evidence type="ECO:0000313" key="2">
    <source>
        <dbReference type="EMBL" id="AEE95744.1"/>
    </source>
</evidence>
<reference evidence="2 3" key="2">
    <citation type="journal article" date="2011" name="Stand. Genomic Sci.">
        <title>Complete genome sequence of Mahella australiensis type strain (50-1 BON).</title>
        <authorList>
            <person name="Sikorski J."/>
            <person name="Teshima H."/>
            <person name="Nolan M."/>
            <person name="Lucas S."/>
            <person name="Hammon N."/>
            <person name="Deshpande S."/>
            <person name="Cheng J.F."/>
            <person name="Pitluck S."/>
            <person name="Liolios K."/>
            <person name="Pagani I."/>
            <person name="Ivanova N."/>
            <person name="Huntemann M."/>
            <person name="Mavromatis K."/>
            <person name="Ovchinikova G."/>
            <person name="Pati A."/>
            <person name="Tapia R."/>
            <person name="Han C."/>
            <person name="Goodwin L."/>
            <person name="Chen A."/>
            <person name="Palaniappan K."/>
            <person name="Land M."/>
            <person name="Hauser L."/>
            <person name="Ngatchou-Djao O.D."/>
            <person name="Rohde M."/>
            <person name="Pukall R."/>
            <person name="Spring S."/>
            <person name="Abt B."/>
            <person name="Goker M."/>
            <person name="Detter J.C."/>
            <person name="Woyke T."/>
            <person name="Bristow J."/>
            <person name="Markowitz V."/>
            <person name="Hugenholtz P."/>
            <person name="Eisen J.A."/>
            <person name="Kyrpides N.C."/>
            <person name="Klenk H.P."/>
            <person name="Lapidus A."/>
        </authorList>
    </citation>
    <scope>NUCLEOTIDE SEQUENCE [LARGE SCALE GENOMIC DNA]</scope>
    <source>
        <strain evidence="3">DSM 15567 / CIP 107919 / 50-1 BON</strain>
    </source>
</reference>
<dbReference type="OrthoDB" id="9816277at2"/>
<name>F3ZZD4_MAHA5</name>
<accession>F3ZZD4</accession>
<dbReference type="KEGG" id="mas:Mahau_0540"/>
<evidence type="ECO:0000259" key="1">
    <source>
        <dbReference type="Pfam" id="PF06114"/>
    </source>
</evidence>
<dbReference type="PANTHER" id="PTHR43236">
    <property type="entry name" value="ANTITOXIN HIGA1"/>
    <property type="match status" value="1"/>
</dbReference>
<dbReference type="eggNOG" id="COG2856">
    <property type="taxonomic scope" value="Bacteria"/>
</dbReference>
<dbReference type="Gene3D" id="1.10.10.2910">
    <property type="match status" value="1"/>
</dbReference>
<dbReference type="InterPro" id="IPR052345">
    <property type="entry name" value="Rad_response_metalloprotease"/>
</dbReference>
<organism evidence="2 3">
    <name type="scientific">Mahella australiensis (strain DSM 15567 / CIP 107919 / 50-1 BON)</name>
    <dbReference type="NCBI Taxonomy" id="697281"/>
    <lineage>
        <taxon>Bacteria</taxon>
        <taxon>Bacillati</taxon>
        <taxon>Bacillota</taxon>
        <taxon>Clostridia</taxon>
        <taxon>Thermoanaerobacterales</taxon>
        <taxon>Thermoanaerobacterales Family IV. Incertae Sedis</taxon>
        <taxon>Mahella</taxon>
    </lineage>
</organism>
<dbReference type="RefSeq" id="WP_013780177.1">
    <property type="nucleotide sequence ID" value="NC_015520.1"/>
</dbReference>
<sequence length="141" mass="16071">MYGREVARNVISKYGTNEPVEIAEHLGYIVIEFPLPDVIRGIILYFKGHIAIGLNSHLNECRKRETLAHEVGHAIMHKGIGFFFMVEHTYQRPGTYEREANEFAAELLIPNETLFELREESVEYIAATLGVSKELVALKQI</sequence>
<proteinExistence type="predicted"/>
<protein>
    <recommendedName>
        <fullName evidence="1">IrrE N-terminal-like domain-containing protein</fullName>
    </recommendedName>
</protein>
<dbReference type="InterPro" id="IPR010359">
    <property type="entry name" value="IrrE_HExxH"/>
</dbReference>
<dbReference type="HOGENOM" id="CLU_122894_1_1_9"/>
<dbReference type="STRING" id="697281.Mahau_0540"/>
<keyword evidence="3" id="KW-1185">Reference proteome</keyword>
<feature type="domain" description="IrrE N-terminal-like" evidence="1">
    <location>
        <begin position="44"/>
        <end position="137"/>
    </location>
</feature>
<dbReference type="Pfam" id="PF06114">
    <property type="entry name" value="Peptidase_M78"/>
    <property type="match status" value="1"/>
</dbReference>
<dbReference type="PANTHER" id="PTHR43236:SF1">
    <property type="entry name" value="BLL7220 PROTEIN"/>
    <property type="match status" value="1"/>
</dbReference>
<reference evidence="3" key="1">
    <citation type="submission" date="2010-11" db="EMBL/GenBank/DDBJ databases">
        <title>The complete genome of Mahella australiensis DSM 15567.</title>
        <authorList>
            <consortium name="US DOE Joint Genome Institute (JGI-PGF)"/>
            <person name="Lucas S."/>
            <person name="Copeland A."/>
            <person name="Lapidus A."/>
            <person name="Bruce D."/>
            <person name="Goodwin L."/>
            <person name="Pitluck S."/>
            <person name="Kyrpides N."/>
            <person name="Mavromatis K."/>
            <person name="Pagani I."/>
            <person name="Ivanova N."/>
            <person name="Teshima H."/>
            <person name="Brettin T."/>
            <person name="Detter J.C."/>
            <person name="Han C."/>
            <person name="Tapia R."/>
            <person name="Land M."/>
            <person name="Hauser L."/>
            <person name="Markowitz V."/>
            <person name="Cheng J.-F."/>
            <person name="Hugenholtz P."/>
            <person name="Woyke T."/>
            <person name="Wu D."/>
            <person name="Spring S."/>
            <person name="Pukall R."/>
            <person name="Steenblock K."/>
            <person name="Schneider S."/>
            <person name="Klenk H.-P."/>
            <person name="Eisen J.A."/>
        </authorList>
    </citation>
    <scope>NUCLEOTIDE SEQUENCE [LARGE SCALE GENOMIC DNA]</scope>
    <source>
        <strain evidence="3">DSM 15567 / CIP 107919 / 50-1 BON</strain>
    </source>
</reference>